<dbReference type="PANTHER" id="PTHR48051:SF54">
    <property type="entry name" value="LEUCINE-RICH REPEAT-CONTAINING PROTEIN"/>
    <property type="match status" value="1"/>
</dbReference>
<dbReference type="SUPFAM" id="SSF52058">
    <property type="entry name" value="L domain-like"/>
    <property type="match status" value="1"/>
</dbReference>
<keyword evidence="2" id="KW-0433">Leucine-rich repeat</keyword>
<dbReference type="SMART" id="SM00369">
    <property type="entry name" value="LRR_TYP"/>
    <property type="match status" value="4"/>
</dbReference>
<proteinExistence type="predicted"/>
<dbReference type="AlphaFoldDB" id="A0AAD5H2C0"/>
<keyword evidence="5" id="KW-1185">Reference proteome</keyword>
<reference evidence="4" key="1">
    <citation type="submission" date="2020-11" db="EMBL/GenBank/DDBJ databases">
        <title>Chlorella ohadii genome sequencing and assembly.</title>
        <authorList>
            <person name="Murik O."/>
            <person name="Treves H."/>
            <person name="Kedem I."/>
            <person name="Shotland Y."/>
            <person name="Kaplan A."/>
        </authorList>
    </citation>
    <scope>NUCLEOTIDE SEQUENCE</scope>
    <source>
        <strain evidence="4">1</strain>
    </source>
</reference>
<dbReference type="PANTHER" id="PTHR48051">
    <property type="match status" value="1"/>
</dbReference>
<accession>A0AAD5H2C0</accession>
<keyword evidence="3" id="KW-0677">Repeat</keyword>
<dbReference type="Gene3D" id="3.80.10.10">
    <property type="entry name" value="Ribonuclease Inhibitor"/>
    <property type="match status" value="1"/>
</dbReference>
<name>A0AAD5H2C0_9CHLO</name>
<dbReference type="Proteomes" id="UP001205105">
    <property type="component" value="Unassembled WGS sequence"/>
</dbReference>
<evidence type="ECO:0000256" key="3">
    <source>
        <dbReference type="ARBA" id="ARBA00022737"/>
    </source>
</evidence>
<dbReference type="InterPro" id="IPR032675">
    <property type="entry name" value="LRR_dom_sf"/>
</dbReference>
<dbReference type="InterPro" id="IPR050216">
    <property type="entry name" value="LRR_domain-containing"/>
</dbReference>
<dbReference type="EMBL" id="JADXDR010000148">
    <property type="protein sequence ID" value="KAI7837560.1"/>
    <property type="molecule type" value="Genomic_DNA"/>
</dbReference>
<evidence type="ECO:0000256" key="2">
    <source>
        <dbReference type="ARBA" id="ARBA00022614"/>
    </source>
</evidence>
<comment type="caution">
    <text evidence="4">The sequence shown here is derived from an EMBL/GenBank/DDBJ whole genome shotgun (WGS) entry which is preliminary data.</text>
</comment>
<evidence type="ECO:0000313" key="4">
    <source>
        <dbReference type="EMBL" id="KAI7837560.1"/>
    </source>
</evidence>
<dbReference type="InterPro" id="IPR003591">
    <property type="entry name" value="Leu-rich_rpt_typical-subtyp"/>
</dbReference>
<evidence type="ECO:0000313" key="5">
    <source>
        <dbReference type="Proteomes" id="UP001205105"/>
    </source>
</evidence>
<organism evidence="4 5">
    <name type="scientific">Chlorella ohadii</name>
    <dbReference type="NCBI Taxonomy" id="2649997"/>
    <lineage>
        <taxon>Eukaryota</taxon>
        <taxon>Viridiplantae</taxon>
        <taxon>Chlorophyta</taxon>
        <taxon>core chlorophytes</taxon>
        <taxon>Trebouxiophyceae</taxon>
        <taxon>Chlorellales</taxon>
        <taxon>Chlorellaceae</taxon>
        <taxon>Chlorella clade</taxon>
        <taxon>Chlorella</taxon>
    </lineage>
</organism>
<gene>
    <name evidence="4" type="ORF">COHA_008575</name>
</gene>
<evidence type="ECO:0000256" key="1">
    <source>
        <dbReference type="ARBA" id="ARBA00004430"/>
    </source>
</evidence>
<dbReference type="GO" id="GO:0005930">
    <property type="term" value="C:axoneme"/>
    <property type="evidence" value="ECO:0007669"/>
    <property type="project" value="UniProtKB-SubCell"/>
</dbReference>
<protein>
    <submittedName>
        <fullName evidence="4">Uncharacterized protein</fullName>
    </submittedName>
</protein>
<sequence length="422" mass="45773">MAQATSGSLSAGFSASDPPTLLHLPRGVLACIASKFDSPKDRLSLEASCHTLLAASRGELSSIYWGGPRLVFSFYSDEDVEDATALLAARRPTVSALNLETSSEIPYDAPLLPSPPLPGLKELRLLVLGFSPPEWDSVLQHSHLTSLVLANCWFYEGAGAQPLRVLNALQQLEMSGPRDDEGYPVSPPPCLQLAGCSQLTSLTLSSCDLGDLPPGLTTLSALCSLHVRCDDLSAAQHWSDLTHLRQLTQLKLERCYLEEVPEPLSHLTALRNLWLHANWDLERAWERLAPLTGLTFLSLAYTQFSHLPAVLSQLTGLETLDLLGCNQLTASDEAWRPLQGHPSLRFLNAMWCEGLAAVPALLSTLRRLEDVNFCLSGRLREGGGWRHLTALSSLTRLSLTGCGLQGMPAELAAFAEAGIARL</sequence>
<comment type="subcellular location">
    <subcellularLocation>
        <location evidence="1">Cytoplasm</location>
        <location evidence="1">Cytoskeleton</location>
        <location evidence="1">Cilium axoneme</location>
    </subcellularLocation>
</comment>